<dbReference type="EMBL" id="FOMZ01000005">
    <property type="protein sequence ID" value="SFD95322.1"/>
    <property type="molecule type" value="Genomic_DNA"/>
</dbReference>
<protein>
    <submittedName>
        <fullName evidence="1">Uncharacterized protein</fullName>
    </submittedName>
</protein>
<name>A0A1I1WJT3_9ACTN</name>
<evidence type="ECO:0000313" key="1">
    <source>
        <dbReference type="EMBL" id="SFD95322.1"/>
    </source>
</evidence>
<accession>A0A1I1WJT3</accession>
<dbReference type="AlphaFoldDB" id="A0A1I1WJT3"/>
<organism evidence="1 2">
    <name type="scientific">Actinopolyspora alba</name>
    <dbReference type="NCBI Taxonomy" id="673379"/>
    <lineage>
        <taxon>Bacteria</taxon>
        <taxon>Bacillati</taxon>
        <taxon>Actinomycetota</taxon>
        <taxon>Actinomycetes</taxon>
        <taxon>Actinopolysporales</taxon>
        <taxon>Actinopolysporaceae</taxon>
        <taxon>Actinopolyspora</taxon>
        <taxon>Actinopolyspora alba group</taxon>
    </lineage>
</organism>
<sequence length="70" mass="7953">MIPTWFTQPCRPISPMLRLDRNWSEAEPAKLTRHNPLRALREAENVAEHLRRTESPSLATVTQLDGGSTT</sequence>
<evidence type="ECO:0000313" key="2">
    <source>
        <dbReference type="Proteomes" id="UP000198716"/>
    </source>
</evidence>
<gene>
    <name evidence="1" type="ORF">SAMN04487819_105334</name>
</gene>
<proteinExistence type="predicted"/>
<keyword evidence="2" id="KW-1185">Reference proteome</keyword>
<dbReference type="Proteomes" id="UP000198716">
    <property type="component" value="Unassembled WGS sequence"/>
</dbReference>
<reference evidence="2" key="1">
    <citation type="submission" date="2016-10" db="EMBL/GenBank/DDBJ databases">
        <authorList>
            <person name="Varghese N."/>
            <person name="Submissions S."/>
        </authorList>
    </citation>
    <scope>NUCLEOTIDE SEQUENCE [LARGE SCALE GENOMIC DNA]</scope>
    <source>
        <strain evidence="2">DSM 45004</strain>
    </source>
</reference>